<keyword evidence="2" id="KW-1185">Reference proteome</keyword>
<dbReference type="Proteomes" id="UP000826656">
    <property type="component" value="Unassembled WGS sequence"/>
</dbReference>
<gene>
    <name evidence="1" type="ORF">KY290_027448</name>
</gene>
<dbReference type="EMBL" id="JAIVGD010000019">
    <property type="protein sequence ID" value="KAH0748216.1"/>
    <property type="molecule type" value="Genomic_DNA"/>
</dbReference>
<proteinExistence type="predicted"/>
<name>A0ABQ7UF06_SOLTU</name>
<accession>A0ABQ7UF06</accession>
<evidence type="ECO:0008006" key="3">
    <source>
        <dbReference type="Google" id="ProtNLM"/>
    </source>
</evidence>
<reference evidence="1 2" key="1">
    <citation type="journal article" date="2021" name="bioRxiv">
        <title>Chromosome-scale and haplotype-resolved genome assembly of a tetraploid potato cultivar.</title>
        <authorList>
            <person name="Sun H."/>
            <person name="Jiao W.-B."/>
            <person name="Krause K."/>
            <person name="Campoy J.A."/>
            <person name="Goel M."/>
            <person name="Folz-Donahue K."/>
            <person name="Kukat C."/>
            <person name="Huettel B."/>
            <person name="Schneeberger K."/>
        </authorList>
    </citation>
    <scope>NUCLEOTIDE SEQUENCE [LARGE SCALE GENOMIC DNA]</scope>
    <source>
        <strain evidence="1">SolTubOtavaFocal</strain>
        <tissue evidence="1">Leaves</tissue>
    </source>
</reference>
<comment type="caution">
    <text evidence="1">The sequence shown here is derived from an EMBL/GenBank/DDBJ whole genome shotgun (WGS) entry which is preliminary data.</text>
</comment>
<organism evidence="1 2">
    <name type="scientific">Solanum tuberosum</name>
    <name type="common">Potato</name>
    <dbReference type="NCBI Taxonomy" id="4113"/>
    <lineage>
        <taxon>Eukaryota</taxon>
        <taxon>Viridiplantae</taxon>
        <taxon>Streptophyta</taxon>
        <taxon>Embryophyta</taxon>
        <taxon>Tracheophyta</taxon>
        <taxon>Spermatophyta</taxon>
        <taxon>Magnoliopsida</taxon>
        <taxon>eudicotyledons</taxon>
        <taxon>Gunneridae</taxon>
        <taxon>Pentapetalae</taxon>
        <taxon>asterids</taxon>
        <taxon>lamiids</taxon>
        <taxon>Solanales</taxon>
        <taxon>Solanaceae</taxon>
        <taxon>Solanoideae</taxon>
        <taxon>Solaneae</taxon>
        <taxon>Solanum</taxon>
    </lineage>
</organism>
<evidence type="ECO:0000313" key="2">
    <source>
        <dbReference type="Proteomes" id="UP000826656"/>
    </source>
</evidence>
<protein>
    <recommendedName>
        <fullName evidence="3">Aminotransferase-like plant mobile domain-containing protein</fullName>
    </recommendedName>
</protein>
<sequence>MSSMRCDKRPRDEAVEMVNDPPKFMITNKTPPLLMAWWNDIHQFRRTEIFKHLGFLTNIMRFSPDRGLIEALIAFWDSTNNIFRSSNFELTPMLEELGGFTGLGKDLRRKTLIAPRSVSGNKFLEQIHIIHPHMESFDNGLVSLEFLYSRYGRKEGFEDYGKQLKNGQHLPTWKSIDKKHSLMKELVDKLPRGVKAWRHYLLKLTASAITWNYHWFPSSEVIVISSYRPFFVLTGLPGFQPYIPLRVLCQLGQRKILPKAEDTQSFVWEVASEDRNQETEAQKIWVGSRTLSSKAMVDDRVQGEVDPLYLHWFFDQAPLKVMPEGSA</sequence>
<evidence type="ECO:0000313" key="1">
    <source>
        <dbReference type="EMBL" id="KAH0748216.1"/>
    </source>
</evidence>